<feature type="transmembrane region" description="Helical" evidence="8">
    <location>
        <begin position="103"/>
        <end position="123"/>
    </location>
</feature>
<dbReference type="NCBIfam" id="TIGR00254">
    <property type="entry name" value="GGDEF"/>
    <property type="match status" value="1"/>
</dbReference>
<feature type="domain" description="GGDEF" evidence="9">
    <location>
        <begin position="230"/>
        <end position="363"/>
    </location>
</feature>
<protein>
    <recommendedName>
        <fullName evidence="2">diguanylate cyclase</fullName>
        <ecNumber evidence="2">2.7.7.65</ecNumber>
    </recommendedName>
</protein>
<dbReference type="GO" id="GO:0000155">
    <property type="term" value="F:phosphorelay sensor kinase activity"/>
    <property type="evidence" value="ECO:0007669"/>
    <property type="project" value="InterPro"/>
</dbReference>
<sequence>MKFELLIAAFLQSLGIVFLATLPYEMVLTRVKGLAGRRMVSGLVLTACALGSMMVPVTLADGLIFDMRHVFLVLAATYGGLPAAILMAAVTSAYRFFVGGSGMLAGVLGILISTFVGIAIARWNTIGGPTPLRRLALMGLCASLCLAALALLPFSTAAAVLLQVGPTFVIANLLGVILTAKMLDREQGRVLREQALAEDAMRDPLTGLVNRRSFDRRAPQMVAKAKGQGRPSSLFLLDVDHFKRVNDTYGHPAGDAVLRSVADILSARAGISGMTARLGGEEFAVLLPGVDEVSARRKAERLRGEIAGASHDVGSATVEVTVSIGIETIADDGRSFQEAFDRADAALYRAKKAGRNRVTAARAA</sequence>
<dbReference type="PANTHER" id="PTHR45138:SF9">
    <property type="entry name" value="DIGUANYLATE CYCLASE DGCM-RELATED"/>
    <property type="match status" value="1"/>
</dbReference>
<dbReference type="FunFam" id="3.30.70.270:FF:000001">
    <property type="entry name" value="Diguanylate cyclase domain protein"/>
    <property type="match status" value="1"/>
</dbReference>
<dbReference type="AlphaFoldDB" id="A0A4Y8RPP6"/>
<dbReference type="Proteomes" id="UP000298179">
    <property type="component" value="Unassembled WGS sequence"/>
</dbReference>
<gene>
    <name evidence="10" type="ORF">E3C22_09845</name>
</gene>
<dbReference type="InterPro" id="IPR000160">
    <property type="entry name" value="GGDEF_dom"/>
</dbReference>
<dbReference type="GO" id="GO:0052621">
    <property type="term" value="F:diguanylate cyclase activity"/>
    <property type="evidence" value="ECO:0007669"/>
    <property type="project" value="UniProtKB-EC"/>
</dbReference>
<evidence type="ECO:0000259" key="9">
    <source>
        <dbReference type="PROSITE" id="PS50887"/>
    </source>
</evidence>
<name>A0A4Y8RPP6_9HYPH</name>
<evidence type="ECO:0000256" key="4">
    <source>
        <dbReference type="ARBA" id="ARBA00022692"/>
    </source>
</evidence>
<dbReference type="CDD" id="cd01949">
    <property type="entry name" value="GGDEF"/>
    <property type="match status" value="1"/>
</dbReference>
<dbReference type="GO" id="GO:0043709">
    <property type="term" value="P:cell adhesion involved in single-species biofilm formation"/>
    <property type="evidence" value="ECO:0007669"/>
    <property type="project" value="TreeGrafter"/>
</dbReference>
<dbReference type="GO" id="GO:0005886">
    <property type="term" value="C:plasma membrane"/>
    <property type="evidence" value="ECO:0007669"/>
    <property type="project" value="UniProtKB-SubCell"/>
</dbReference>
<dbReference type="SUPFAM" id="SSF55073">
    <property type="entry name" value="Nucleotide cyclase"/>
    <property type="match status" value="1"/>
</dbReference>
<dbReference type="InterPro" id="IPR029787">
    <property type="entry name" value="Nucleotide_cyclase"/>
</dbReference>
<keyword evidence="6 8" id="KW-0472">Membrane</keyword>
<dbReference type="Gene3D" id="3.30.70.270">
    <property type="match status" value="1"/>
</dbReference>
<feature type="transmembrane region" description="Helical" evidence="8">
    <location>
        <begin position="160"/>
        <end position="180"/>
    </location>
</feature>
<dbReference type="Pfam" id="PF00990">
    <property type="entry name" value="GGDEF"/>
    <property type="match status" value="1"/>
</dbReference>
<keyword evidence="4 8" id="KW-0812">Transmembrane</keyword>
<accession>A0A4Y8RPP6</accession>
<evidence type="ECO:0000256" key="1">
    <source>
        <dbReference type="ARBA" id="ARBA00004651"/>
    </source>
</evidence>
<comment type="caution">
    <text evidence="10">The sequence shown here is derived from an EMBL/GenBank/DDBJ whole genome shotgun (WGS) entry which is preliminary data.</text>
</comment>
<dbReference type="RefSeq" id="WP_134761800.1">
    <property type="nucleotide sequence ID" value="NZ_SOZD01000002.1"/>
</dbReference>
<dbReference type="EMBL" id="SOZD01000002">
    <property type="protein sequence ID" value="TFF25633.1"/>
    <property type="molecule type" value="Genomic_DNA"/>
</dbReference>
<keyword evidence="3" id="KW-1003">Cell membrane</keyword>
<comment type="subcellular location">
    <subcellularLocation>
        <location evidence="1">Cell membrane</location>
        <topology evidence="1">Multi-pass membrane protein</topology>
    </subcellularLocation>
</comment>
<evidence type="ECO:0000256" key="5">
    <source>
        <dbReference type="ARBA" id="ARBA00022989"/>
    </source>
</evidence>
<evidence type="ECO:0000256" key="2">
    <source>
        <dbReference type="ARBA" id="ARBA00012528"/>
    </source>
</evidence>
<feature type="transmembrane region" description="Helical" evidence="8">
    <location>
        <begin position="43"/>
        <end position="64"/>
    </location>
</feature>
<evidence type="ECO:0000256" key="3">
    <source>
        <dbReference type="ARBA" id="ARBA00022475"/>
    </source>
</evidence>
<organism evidence="10 11">
    <name type="scientific">Jiella endophytica</name>
    <dbReference type="NCBI Taxonomy" id="2558362"/>
    <lineage>
        <taxon>Bacteria</taxon>
        <taxon>Pseudomonadati</taxon>
        <taxon>Pseudomonadota</taxon>
        <taxon>Alphaproteobacteria</taxon>
        <taxon>Hyphomicrobiales</taxon>
        <taxon>Aurantimonadaceae</taxon>
        <taxon>Jiella</taxon>
    </lineage>
</organism>
<evidence type="ECO:0000313" key="11">
    <source>
        <dbReference type="Proteomes" id="UP000298179"/>
    </source>
</evidence>
<dbReference type="InterPro" id="IPR050469">
    <property type="entry name" value="Diguanylate_Cyclase"/>
</dbReference>
<dbReference type="InterPro" id="IPR043128">
    <property type="entry name" value="Rev_trsase/Diguanyl_cyclase"/>
</dbReference>
<feature type="transmembrane region" description="Helical" evidence="8">
    <location>
        <begin position="71"/>
        <end position="97"/>
    </location>
</feature>
<evidence type="ECO:0000256" key="7">
    <source>
        <dbReference type="ARBA" id="ARBA00034247"/>
    </source>
</evidence>
<reference evidence="10 11" key="1">
    <citation type="submission" date="2019-03" db="EMBL/GenBank/DDBJ databases">
        <title>Jiella endophytica sp. nov., a novel endophytic bacterium isolated from root of Ficus microcarpa Linn. f.</title>
        <authorList>
            <person name="Tuo L."/>
        </authorList>
    </citation>
    <scope>NUCLEOTIDE SEQUENCE [LARGE SCALE GENOMIC DNA]</scope>
    <source>
        <strain evidence="10 11">CBS5Q-3</strain>
    </source>
</reference>
<evidence type="ECO:0000256" key="8">
    <source>
        <dbReference type="SAM" id="Phobius"/>
    </source>
</evidence>
<dbReference type="EC" id="2.7.7.65" evidence="2"/>
<dbReference type="SMART" id="SM00267">
    <property type="entry name" value="GGDEF"/>
    <property type="match status" value="1"/>
</dbReference>
<proteinExistence type="predicted"/>
<dbReference type="PANTHER" id="PTHR45138">
    <property type="entry name" value="REGULATORY COMPONENTS OF SENSORY TRANSDUCTION SYSTEM"/>
    <property type="match status" value="1"/>
</dbReference>
<dbReference type="OrthoDB" id="9812260at2"/>
<feature type="transmembrane region" description="Helical" evidence="8">
    <location>
        <begin position="135"/>
        <end position="154"/>
    </location>
</feature>
<dbReference type="PROSITE" id="PS50887">
    <property type="entry name" value="GGDEF"/>
    <property type="match status" value="1"/>
</dbReference>
<keyword evidence="5 8" id="KW-1133">Transmembrane helix</keyword>
<evidence type="ECO:0000256" key="6">
    <source>
        <dbReference type="ARBA" id="ARBA00023136"/>
    </source>
</evidence>
<evidence type="ECO:0000313" key="10">
    <source>
        <dbReference type="EMBL" id="TFF25633.1"/>
    </source>
</evidence>
<comment type="catalytic activity">
    <reaction evidence="7">
        <text>2 GTP = 3',3'-c-di-GMP + 2 diphosphate</text>
        <dbReference type="Rhea" id="RHEA:24898"/>
        <dbReference type="ChEBI" id="CHEBI:33019"/>
        <dbReference type="ChEBI" id="CHEBI:37565"/>
        <dbReference type="ChEBI" id="CHEBI:58805"/>
        <dbReference type="EC" id="2.7.7.65"/>
    </reaction>
</comment>
<dbReference type="GO" id="GO:1902201">
    <property type="term" value="P:negative regulation of bacterial-type flagellum-dependent cell motility"/>
    <property type="evidence" value="ECO:0007669"/>
    <property type="project" value="TreeGrafter"/>
</dbReference>
<dbReference type="GO" id="GO:0071555">
    <property type="term" value="P:cell wall organization"/>
    <property type="evidence" value="ECO:0007669"/>
    <property type="project" value="InterPro"/>
</dbReference>
<keyword evidence="11" id="KW-1185">Reference proteome</keyword>
<dbReference type="Pfam" id="PF07694">
    <property type="entry name" value="5TM-5TMR_LYT"/>
    <property type="match status" value="1"/>
</dbReference>
<dbReference type="InterPro" id="IPR011620">
    <property type="entry name" value="Sig_transdc_His_kinase_LytS_TM"/>
</dbReference>